<evidence type="ECO:0000313" key="3">
    <source>
        <dbReference type="Proteomes" id="UP001642484"/>
    </source>
</evidence>
<feature type="domain" description="Methyltransferase type 11" evidence="1">
    <location>
        <begin position="67"/>
        <end position="164"/>
    </location>
</feature>
<keyword evidence="3" id="KW-1185">Reference proteome</keyword>
<gene>
    <name evidence="2" type="ORF">CCMP2556_LOCUS55106</name>
</gene>
<name>A0ABP0SZK6_9DINO</name>
<dbReference type="Proteomes" id="UP001642484">
    <property type="component" value="Unassembled WGS sequence"/>
</dbReference>
<organism evidence="2 3">
    <name type="scientific">Durusdinium trenchii</name>
    <dbReference type="NCBI Taxonomy" id="1381693"/>
    <lineage>
        <taxon>Eukaryota</taxon>
        <taxon>Sar</taxon>
        <taxon>Alveolata</taxon>
        <taxon>Dinophyceae</taxon>
        <taxon>Suessiales</taxon>
        <taxon>Symbiodiniaceae</taxon>
        <taxon>Durusdinium</taxon>
    </lineage>
</organism>
<protein>
    <recommendedName>
        <fullName evidence="1">Methyltransferase type 11 domain-containing protein</fullName>
    </recommendedName>
</protein>
<feature type="non-terminal residue" evidence="2">
    <location>
        <position position="1"/>
    </location>
</feature>
<dbReference type="EMBL" id="CAXAMN010028839">
    <property type="protein sequence ID" value="CAK9117877.1"/>
    <property type="molecule type" value="Genomic_DNA"/>
</dbReference>
<accession>A0ABP0SZK6</accession>
<evidence type="ECO:0000313" key="2">
    <source>
        <dbReference type="EMBL" id="CAK9117877.1"/>
    </source>
</evidence>
<dbReference type="SUPFAM" id="SSF53335">
    <property type="entry name" value="S-adenosyl-L-methionine-dependent methyltransferases"/>
    <property type="match status" value="1"/>
</dbReference>
<dbReference type="Gene3D" id="3.40.50.150">
    <property type="entry name" value="Vaccinia Virus protein VP39"/>
    <property type="match status" value="1"/>
</dbReference>
<comment type="caution">
    <text evidence="2">The sequence shown here is derived from an EMBL/GenBank/DDBJ whole genome shotgun (WGS) entry which is preliminary data.</text>
</comment>
<sequence>AHICNCGGDFGVQLPKATVLKREDVVPNSQEYRMMMYGGALYWHLATNISERRKEADPELLRGKDVLEVGCMRGGGARYLMEAVEPRRLLAVDNVQEHIESCRANFGEWPGLEYEVMDAHELSTSIPAASFDFVICIESFASFEHLDVFVAGCAHALRQGGRLLLADAIERRTNTKLLDALEVMVQLRFVLNTYSSTI</sequence>
<dbReference type="InterPro" id="IPR029063">
    <property type="entry name" value="SAM-dependent_MTases_sf"/>
</dbReference>
<dbReference type="InterPro" id="IPR013216">
    <property type="entry name" value="Methyltransf_11"/>
</dbReference>
<proteinExistence type="predicted"/>
<reference evidence="2 3" key="1">
    <citation type="submission" date="2024-02" db="EMBL/GenBank/DDBJ databases">
        <authorList>
            <person name="Chen Y."/>
            <person name="Shah S."/>
            <person name="Dougan E. K."/>
            <person name="Thang M."/>
            <person name="Chan C."/>
        </authorList>
    </citation>
    <scope>NUCLEOTIDE SEQUENCE [LARGE SCALE GENOMIC DNA]</scope>
</reference>
<evidence type="ECO:0000259" key="1">
    <source>
        <dbReference type="Pfam" id="PF08241"/>
    </source>
</evidence>
<dbReference type="Pfam" id="PF08241">
    <property type="entry name" value="Methyltransf_11"/>
    <property type="match status" value="1"/>
</dbReference>
<dbReference type="CDD" id="cd02440">
    <property type="entry name" value="AdoMet_MTases"/>
    <property type="match status" value="1"/>
</dbReference>